<feature type="domain" description="RDD" evidence="7">
    <location>
        <begin position="7"/>
        <end position="159"/>
    </location>
</feature>
<feature type="transmembrane region" description="Helical" evidence="6">
    <location>
        <begin position="128"/>
        <end position="146"/>
    </location>
</feature>
<evidence type="ECO:0000256" key="5">
    <source>
        <dbReference type="ARBA" id="ARBA00023136"/>
    </source>
</evidence>
<proteinExistence type="predicted"/>
<reference evidence="8 9" key="1">
    <citation type="submission" date="2023-01" db="EMBL/GenBank/DDBJ databases">
        <title>Novel species of the genus Vogesella isolated from rivers.</title>
        <authorList>
            <person name="Lu H."/>
        </authorList>
    </citation>
    <scope>NUCLEOTIDE SEQUENCE [LARGE SCALE GENOMIC DNA]</scope>
    <source>
        <strain evidence="8 9">DC21W</strain>
    </source>
</reference>
<evidence type="ECO:0000259" key="7">
    <source>
        <dbReference type="Pfam" id="PF06271"/>
    </source>
</evidence>
<keyword evidence="9" id="KW-1185">Reference proteome</keyword>
<keyword evidence="4 6" id="KW-1133">Transmembrane helix</keyword>
<evidence type="ECO:0000313" key="8">
    <source>
        <dbReference type="EMBL" id="MDC7715635.1"/>
    </source>
</evidence>
<dbReference type="EMBL" id="JAQQLF010000001">
    <property type="protein sequence ID" value="MDC7715635.1"/>
    <property type="molecule type" value="Genomic_DNA"/>
</dbReference>
<dbReference type="RefSeq" id="WP_272750127.1">
    <property type="nucleotide sequence ID" value="NZ_JAQQLF010000001.1"/>
</dbReference>
<accession>A0ABT5IST2</accession>
<sequence length="171" mass="19237">MTRSTDYPGLTRRLACLMYESLLVGTLWLVAVAAFTPILAMGNHAPLLEWLHRLFVAGVLFGYFGYCWVKSGQTLAMKPWRLKVAMPDGRPLSWLQAGVRFGVAMVLFVGVPVLSYITWLPSLGSPKLAAWAALAWWLLPLLWVFMDNDKQFLHDRLAGTRIFLLAKGERA</sequence>
<comment type="caution">
    <text evidence="8">The sequence shown here is derived from an EMBL/GenBank/DDBJ whole genome shotgun (WGS) entry which is preliminary data.</text>
</comment>
<keyword evidence="2" id="KW-1003">Cell membrane</keyword>
<feature type="transmembrane region" description="Helical" evidence="6">
    <location>
        <begin position="92"/>
        <end position="116"/>
    </location>
</feature>
<gene>
    <name evidence="8" type="ORF">PQU95_00180</name>
</gene>
<keyword evidence="3 6" id="KW-0812">Transmembrane</keyword>
<organism evidence="8 9">
    <name type="scientific">Vogesella aquatica</name>
    <dbReference type="NCBI Taxonomy" id="2984206"/>
    <lineage>
        <taxon>Bacteria</taxon>
        <taxon>Pseudomonadati</taxon>
        <taxon>Pseudomonadota</taxon>
        <taxon>Betaproteobacteria</taxon>
        <taxon>Neisseriales</taxon>
        <taxon>Chromobacteriaceae</taxon>
        <taxon>Vogesella</taxon>
    </lineage>
</organism>
<feature type="transmembrane region" description="Helical" evidence="6">
    <location>
        <begin position="21"/>
        <end position="42"/>
    </location>
</feature>
<evidence type="ECO:0000256" key="6">
    <source>
        <dbReference type="SAM" id="Phobius"/>
    </source>
</evidence>
<protein>
    <submittedName>
        <fullName evidence="8">RDD family protein</fullName>
    </submittedName>
</protein>
<feature type="transmembrane region" description="Helical" evidence="6">
    <location>
        <begin position="54"/>
        <end position="71"/>
    </location>
</feature>
<dbReference type="InterPro" id="IPR010432">
    <property type="entry name" value="RDD"/>
</dbReference>
<dbReference type="Proteomes" id="UP001219956">
    <property type="component" value="Unassembled WGS sequence"/>
</dbReference>
<dbReference type="Pfam" id="PF06271">
    <property type="entry name" value="RDD"/>
    <property type="match status" value="1"/>
</dbReference>
<evidence type="ECO:0000256" key="4">
    <source>
        <dbReference type="ARBA" id="ARBA00022989"/>
    </source>
</evidence>
<evidence type="ECO:0000256" key="3">
    <source>
        <dbReference type="ARBA" id="ARBA00022692"/>
    </source>
</evidence>
<dbReference type="PANTHER" id="PTHR36115:SF10">
    <property type="entry name" value="RDD DOMAIN-CONTAINING PROTEIN"/>
    <property type="match status" value="1"/>
</dbReference>
<dbReference type="InterPro" id="IPR051791">
    <property type="entry name" value="Pra-immunoreactive"/>
</dbReference>
<name>A0ABT5IST2_9NEIS</name>
<evidence type="ECO:0000256" key="1">
    <source>
        <dbReference type="ARBA" id="ARBA00004651"/>
    </source>
</evidence>
<keyword evidence="5 6" id="KW-0472">Membrane</keyword>
<comment type="subcellular location">
    <subcellularLocation>
        <location evidence="1">Cell membrane</location>
        <topology evidence="1">Multi-pass membrane protein</topology>
    </subcellularLocation>
</comment>
<dbReference type="PANTHER" id="PTHR36115">
    <property type="entry name" value="PROLINE-RICH ANTIGEN HOMOLOG-RELATED"/>
    <property type="match status" value="1"/>
</dbReference>
<evidence type="ECO:0000313" key="9">
    <source>
        <dbReference type="Proteomes" id="UP001219956"/>
    </source>
</evidence>
<evidence type="ECO:0000256" key="2">
    <source>
        <dbReference type="ARBA" id="ARBA00022475"/>
    </source>
</evidence>